<dbReference type="Proteomes" id="UP000003704">
    <property type="component" value="Unassembled WGS sequence"/>
</dbReference>
<accession>I7ZI38</accession>
<evidence type="ECO:0000256" key="5">
    <source>
        <dbReference type="ARBA" id="ARBA00023012"/>
    </source>
</evidence>
<dbReference type="AlphaFoldDB" id="I7ZI38"/>
<evidence type="ECO:0000313" key="8">
    <source>
        <dbReference type="EMBL" id="EIT71417.1"/>
    </source>
</evidence>
<feature type="coiled-coil region" evidence="6">
    <location>
        <begin position="18"/>
        <end position="65"/>
    </location>
</feature>
<dbReference type="Pfam" id="PF02518">
    <property type="entry name" value="HATPase_c"/>
    <property type="match status" value="1"/>
</dbReference>
<dbReference type="EMBL" id="AKGD01000001">
    <property type="protein sequence ID" value="EIT71417.1"/>
    <property type="molecule type" value="Genomic_DNA"/>
</dbReference>
<sequence>MPSLIAAAVLLAALIAFAVFMLRRQRRLQDQLAQLQAQLADALRAERLKAAAEERQRLLADLHDDIGAKLLTLVHAVREPELADLARAVVQDFRDVVSRTNQDACTLQQALGQIREETEHRLESAGGLLDWQQDAALPDPLLDEAQVLHLFRISREAVTNALRHGHATHIRVRAKAVGQSLLLDVTDNGPGLAAEHHAGRGTDSMRNRAQQLAGTIDWTAGTRGGTKVVLEFPLPIALAGQSEHQTGSVR</sequence>
<dbReference type="GO" id="GO:0004673">
    <property type="term" value="F:protein histidine kinase activity"/>
    <property type="evidence" value="ECO:0007669"/>
    <property type="project" value="UniProtKB-EC"/>
</dbReference>
<dbReference type="PANTHER" id="PTHR24421">
    <property type="entry name" value="NITRATE/NITRITE SENSOR PROTEIN NARX-RELATED"/>
    <property type="match status" value="1"/>
</dbReference>
<keyword evidence="6" id="KW-0175">Coiled coil</keyword>
<keyword evidence="9" id="KW-1185">Reference proteome</keyword>
<dbReference type="Gene3D" id="3.30.565.10">
    <property type="entry name" value="Histidine kinase-like ATPase, C-terminal domain"/>
    <property type="match status" value="1"/>
</dbReference>
<dbReference type="OrthoDB" id="9797605at2"/>
<evidence type="ECO:0000256" key="6">
    <source>
        <dbReference type="SAM" id="Coils"/>
    </source>
</evidence>
<protein>
    <recommendedName>
        <fullName evidence="2">histidine kinase</fullName>
        <ecNumber evidence="2">2.7.13.3</ecNumber>
    </recommendedName>
</protein>
<dbReference type="CDD" id="cd16917">
    <property type="entry name" value="HATPase_UhpB-NarQ-NarX-like"/>
    <property type="match status" value="1"/>
</dbReference>
<dbReference type="RefSeq" id="WP_007184503.1">
    <property type="nucleotide sequence ID" value="NZ_AKGD01000001.1"/>
</dbReference>
<dbReference type="SMART" id="SM00387">
    <property type="entry name" value="HATPase_c"/>
    <property type="match status" value="1"/>
</dbReference>
<evidence type="ECO:0000259" key="7">
    <source>
        <dbReference type="SMART" id="SM00387"/>
    </source>
</evidence>
<evidence type="ECO:0000256" key="4">
    <source>
        <dbReference type="ARBA" id="ARBA00022777"/>
    </source>
</evidence>
<keyword evidence="4" id="KW-0418">Kinase</keyword>
<evidence type="ECO:0000313" key="9">
    <source>
        <dbReference type="Proteomes" id="UP000003704"/>
    </source>
</evidence>
<evidence type="ECO:0000256" key="1">
    <source>
        <dbReference type="ARBA" id="ARBA00000085"/>
    </source>
</evidence>
<evidence type="ECO:0000256" key="3">
    <source>
        <dbReference type="ARBA" id="ARBA00022679"/>
    </source>
</evidence>
<reference evidence="8 9" key="1">
    <citation type="journal article" date="2012" name="J. Bacteriol.">
        <title>Genome Sequence of n-Alkane-Degrading Hydrocarboniphaga effusa Strain AP103T (ATCC BAA-332T).</title>
        <authorList>
            <person name="Chang H.K."/>
            <person name="Zylstra G.J."/>
            <person name="Chae J.C."/>
        </authorList>
    </citation>
    <scope>NUCLEOTIDE SEQUENCE [LARGE SCALE GENOMIC DNA]</scope>
    <source>
        <strain evidence="8 9">AP103</strain>
    </source>
</reference>
<comment type="caution">
    <text evidence="8">The sequence shown here is derived from an EMBL/GenBank/DDBJ whole genome shotgun (WGS) entry which is preliminary data.</text>
</comment>
<feature type="domain" description="Histidine kinase/HSP90-like ATPase" evidence="7">
    <location>
        <begin position="145"/>
        <end position="236"/>
    </location>
</feature>
<dbReference type="SUPFAM" id="SSF55874">
    <property type="entry name" value="ATPase domain of HSP90 chaperone/DNA topoisomerase II/histidine kinase"/>
    <property type="match status" value="1"/>
</dbReference>
<dbReference type="InterPro" id="IPR003594">
    <property type="entry name" value="HATPase_dom"/>
</dbReference>
<name>I7ZI38_9GAMM</name>
<evidence type="ECO:0000256" key="2">
    <source>
        <dbReference type="ARBA" id="ARBA00012438"/>
    </source>
</evidence>
<comment type="catalytic activity">
    <reaction evidence="1">
        <text>ATP + protein L-histidine = ADP + protein N-phospho-L-histidine.</text>
        <dbReference type="EC" id="2.7.13.3"/>
    </reaction>
</comment>
<dbReference type="InterPro" id="IPR036890">
    <property type="entry name" value="HATPase_C_sf"/>
</dbReference>
<keyword evidence="5" id="KW-0902">Two-component regulatory system</keyword>
<proteinExistence type="predicted"/>
<dbReference type="GO" id="GO:0000160">
    <property type="term" value="P:phosphorelay signal transduction system"/>
    <property type="evidence" value="ECO:0007669"/>
    <property type="project" value="UniProtKB-KW"/>
</dbReference>
<dbReference type="PANTHER" id="PTHR24421:SF10">
    <property type="entry name" value="NITRATE_NITRITE SENSOR PROTEIN NARQ"/>
    <property type="match status" value="1"/>
</dbReference>
<dbReference type="InterPro" id="IPR050482">
    <property type="entry name" value="Sensor_HK_TwoCompSys"/>
</dbReference>
<gene>
    <name evidence="8" type="ORF">WQQ_15540</name>
</gene>
<organism evidence="8 9">
    <name type="scientific">Hydrocarboniphaga effusa AP103</name>
    <dbReference type="NCBI Taxonomy" id="1172194"/>
    <lineage>
        <taxon>Bacteria</taxon>
        <taxon>Pseudomonadati</taxon>
        <taxon>Pseudomonadota</taxon>
        <taxon>Gammaproteobacteria</taxon>
        <taxon>Nevskiales</taxon>
        <taxon>Nevskiaceae</taxon>
        <taxon>Hydrocarboniphaga</taxon>
    </lineage>
</organism>
<keyword evidence="3" id="KW-0808">Transferase</keyword>
<dbReference type="STRING" id="1172194.WQQ_15540"/>
<dbReference type="EC" id="2.7.13.3" evidence="2"/>